<keyword evidence="2" id="KW-1185">Reference proteome</keyword>
<protein>
    <submittedName>
        <fullName evidence="1">Uncharacterized protein</fullName>
    </submittedName>
</protein>
<gene>
    <name evidence="1" type="ORF">OB2597_18811</name>
</gene>
<comment type="caution">
    <text evidence="1">The sequence shown here is derived from an EMBL/GenBank/DDBJ whole genome shotgun (WGS) entry which is preliminary data.</text>
</comment>
<dbReference type="HOGENOM" id="CLU_2330972_0_0_5"/>
<sequence>MPVTHTRLLEIEAPSHHGSPFRLGQPENFNEVVWLWFRVSNNEDRGSSIHTSEDAFTEASNQLYGEILRDEFPGRGVLWGKDGVGQDESSNTPRIEDT</sequence>
<dbReference type="EMBL" id="AAMO01000022">
    <property type="protein sequence ID" value="EAQ01004.1"/>
    <property type="molecule type" value="Genomic_DNA"/>
</dbReference>
<organism evidence="1 2">
    <name type="scientific">Pseudooceanicola batsensis (strain ATCC BAA-863 / DSM 15984 / KCTC 12145 / HTCC2597)</name>
    <name type="common">Oceanicola batsensis</name>
    <dbReference type="NCBI Taxonomy" id="252305"/>
    <lineage>
        <taxon>Bacteria</taxon>
        <taxon>Pseudomonadati</taxon>
        <taxon>Pseudomonadota</taxon>
        <taxon>Alphaproteobacteria</taxon>
        <taxon>Rhodobacterales</taxon>
        <taxon>Paracoccaceae</taxon>
        <taxon>Pseudooceanicola</taxon>
    </lineage>
</organism>
<evidence type="ECO:0000313" key="1">
    <source>
        <dbReference type="EMBL" id="EAQ01004.1"/>
    </source>
</evidence>
<name>A3U4A3_PSEBH</name>
<dbReference type="AlphaFoldDB" id="A3U4A3"/>
<evidence type="ECO:0000313" key="2">
    <source>
        <dbReference type="Proteomes" id="UP000004318"/>
    </source>
</evidence>
<reference evidence="1 2" key="1">
    <citation type="journal article" date="2010" name="J. Bacteriol.">
        <title>Genome sequences of Oceanicola granulosus HTCC2516(T) and Oceanicola batsensis HTCC2597(TDelta).</title>
        <authorList>
            <person name="Thrash J.C."/>
            <person name="Cho J.C."/>
            <person name="Vergin K.L."/>
            <person name="Giovannoni S.J."/>
        </authorList>
    </citation>
    <scope>NUCLEOTIDE SEQUENCE [LARGE SCALE GENOMIC DNA]</scope>
    <source>
        <strain evidence="2">ATCC BAA-863 / DSM 15984 / KCTC 12145 / HTCC2597</strain>
    </source>
</reference>
<dbReference type="Proteomes" id="UP000004318">
    <property type="component" value="Unassembled WGS sequence"/>
</dbReference>
<proteinExistence type="predicted"/>
<accession>A3U4A3</accession>